<feature type="compositionally biased region" description="Low complexity" evidence="1">
    <location>
        <begin position="83"/>
        <end position="105"/>
    </location>
</feature>
<dbReference type="GeneID" id="36555038"/>
<feature type="region of interest" description="Disordered" evidence="1">
    <location>
        <begin position="19"/>
        <end position="40"/>
    </location>
</feature>
<name>A0A2I2GN86_9EURO</name>
<sequence length="200" mass="21005">MLPPSDSLLHHAHKLSEAAANIDRNDVRPTPPPPYSSAAQHNAIHEDIESELAGDEDRQAPLAIYVDASINVSGDGNSIVLPPSAAEAASPSSSASAGNATAHAAPRQRQTRLTDMTASILTALHRTGLLNAARTSTPVEIHVTTGIKIEGSRNIICSGSVANRPLVGKRHAPGDEASRKRRSQSEPTEVPGSSKRHCSM</sequence>
<dbReference type="OrthoDB" id="5409271at2759"/>
<protein>
    <submittedName>
        <fullName evidence="2">Uncharacterized protein</fullName>
    </submittedName>
</protein>
<organism evidence="2 3">
    <name type="scientific">Aspergillus steynii IBT 23096</name>
    <dbReference type="NCBI Taxonomy" id="1392250"/>
    <lineage>
        <taxon>Eukaryota</taxon>
        <taxon>Fungi</taxon>
        <taxon>Dikarya</taxon>
        <taxon>Ascomycota</taxon>
        <taxon>Pezizomycotina</taxon>
        <taxon>Eurotiomycetes</taxon>
        <taxon>Eurotiomycetidae</taxon>
        <taxon>Eurotiales</taxon>
        <taxon>Aspergillaceae</taxon>
        <taxon>Aspergillus</taxon>
        <taxon>Aspergillus subgen. Circumdati</taxon>
    </lineage>
</organism>
<dbReference type="RefSeq" id="XP_024709635.1">
    <property type="nucleotide sequence ID" value="XM_024847339.1"/>
</dbReference>
<evidence type="ECO:0000313" key="2">
    <source>
        <dbReference type="EMBL" id="PLB54333.1"/>
    </source>
</evidence>
<dbReference type="Proteomes" id="UP000234275">
    <property type="component" value="Unassembled WGS sequence"/>
</dbReference>
<feature type="region of interest" description="Disordered" evidence="1">
    <location>
        <begin position="83"/>
        <end position="111"/>
    </location>
</feature>
<comment type="caution">
    <text evidence="2">The sequence shown here is derived from an EMBL/GenBank/DDBJ whole genome shotgun (WGS) entry which is preliminary data.</text>
</comment>
<feature type="region of interest" description="Disordered" evidence="1">
    <location>
        <begin position="165"/>
        <end position="200"/>
    </location>
</feature>
<reference evidence="2 3" key="1">
    <citation type="submission" date="2016-12" db="EMBL/GenBank/DDBJ databases">
        <title>The genomes of Aspergillus section Nigri reveals drivers in fungal speciation.</title>
        <authorList>
            <consortium name="DOE Joint Genome Institute"/>
            <person name="Vesth T.C."/>
            <person name="Nybo J."/>
            <person name="Theobald S."/>
            <person name="Brandl J."/>
            <person name="Frisvad J.C."/>
            <person name="Nielsen K.F."/>
            <person name="Lyhne E.K."/>
            <person name="Kogle M.E."/>
            <person name="Kuo A."/>
            <person name="Riley R."/>
            <person name="Clum A."/>
            <person name="Nolan M."/>
            <person name="Lipzen A."/>
            <person name="Salamov A."/>
            <person name="Henrissat B."/>
            <person name="Wiebenga A."/>
            <person name="De Vries R.P."/>
            <person name="Grigoriev I.V."/>
            <person name="Mortensen U.H."/>
            <person name="Andersen M.R."/>
            <person name="Baker S.E."/>
        </authorList>
    </citation>
    <scope>NUCLEOTIDE SEQUENCE [LARGE SCALE GENOMIC DNA]</scope>
    <source>
        <strain evidence="2 3">IBT 23096</strain>
    </source>
</reference>
<evidence type="ECO:0000313" key="3">
    <source>
        <dbReference type="Proteomes" id="UP000234275"/>
    </source>
</evidence>
<proteinExistence type="predicted"/>
<keyword evidence="3" id="KW-1185">Reference proteome</keyword>
<evidence type="ECO:0000256" key="1">
    <source>
        <dbReference type="SAM" id="MobiDB-lite"/>
    </source>
</evidence>
<dbReference type="VEuPathDB" id="FungiDB:P170DRAFT_421066"/>
<dbReference type="AlphaFoldDB" id="A0A2I2GN86"/>
<accession>A0A2I2GN86</accession>
<gene>
    <name evidence="2" type="ORF">P170DRAFT_421066</name>
</gene>
<dbReference type="EMBL" id="MSFO01000001">
    <property type="protein sequence ID" value="PLB54333.1"/>
    <property type="molecule type" value="Genomic_DNA"/>
</dbReference>